<accession>A0A6B0XXZ7</accession>
<proteinExistence type="predicted"/>
<sequence>PWMPAGRQMRRIRRPAGRHESTSGCAIRENRVLLTLSSPRSWRRCQPGKPTGLFRKLNPQVVQNPLSSGSFFRGSGRIRNKKDSGIMLQLVTTNFDNRFVEAGLHQNESVHAAPSLPVPKRHDWSGLVHLHGRISEDEDGSRLVLTAADLGRAYLMERWASRFVTELFREFTVVFVGYRVNDRVIRYLLDALAAERAKGDAVPEPYAFADWDRSKNPERETRDMWLAKKVEPIIYEKLDESHKKHCERDEHRLLRETLIQWADLRRDLSRQVRFGIALDGLVKAPGDNDDQVVERVLWALDDAGVASGLASQPPIMDESEFPKLGKWFDVFLKGDLQCCYADELDTGFPFHGTAVPKLVDMSRGAANPESLDATRQQLSVWLAQHLHVPQLLASVIRKGGQLHPFLRQEVRKRLADSDIHARLRMLWTVLLDSRPTGPLGLPSGVIVCPDGNRTGERISDHYRAAESDAERRQIEEEVVAGLAPQLIVRPGPPPRSPGRECHENNQGSVSPIDECGHLELTSDESNVRRWARVVLKDREFLARHAETLTGHLEHALSLGERDDAIPSDSSRFRPSIAPTGTHHPDGWTHLIDLAREGYLALADSTRARAEDLLLRWTESPRPLLRRMALDALTEDVEADIRLSEGLLLAERRPGLWDLEMRPEALRFLREASTRLPGCLRTRIVDAIRDGPCLNGGLGPFNSQRQLDREKSLRLYELGEPGGTDPRVRVEELGLQDLVAALSEEGVGQDEVAGLASRKPVRFASALRCLALKGSWPASSWKTFLSPDPDPMPLFRGPIERSARLDGYVASILAGAPCTLHDELANSSADFVNSIAATIGTEREAEFQSLWKKAWSGTGATDNDAAAKLAEAAVARLRLHSPAAESGIPASVRSSFDTISEDPCGKPGRVVLAEQLPYLFEIDGDWAAERLIARLSPAMSDEAADLWSAYARSNNGPSRALLIAFKEQLLEILQERTCEGVWFGKLLRLFISVCLDSPAEFSGAEIRLVMQALPEEGLKTVLKDMKIRLKSKAPDQGQFWRESVYPWLLEYWPEATDKNTAGTSEVILEMMAECGDAFPEAADWSLEFLRPLESQELLASLANPGRFEFAASGHATQHPEATIRVLAKVLQVHAGLLQGIERTAFRKMLDALVLAQPDMDDDERMEMLRKVTSLFWEPPKSPGSICCWHCGAPPVTLLHDGCPDSAGYWWFP</sequence>
<dbReference type="Pfam" id="PF13289">
    <property type="entry name" value="SIR2_2"/>
    <property type="match status" value="1"/>
</dbReference>
<evidence type="ECO:0000313" key="2">
    <source>
        <dbReference type="EMBL" id="MXY32683.1"/>
    </source>
</evidence>
<feature type="region of interest" description="Disordered" evidence="1">
    <location>
        <begin position="1"/>
        <end position="22"/>
    </location>
</feature>
<reference evidence="2" key="1">
    <citation type="submission" date="2019-09" db="EMBL/GenBank/DDBJ databases">
        <title>Characterisation of the sponge microbiome using genome-centric metagenomics.</title>
        <authorList>
            <person name="Engelberts J.P."/>
            <person name="Robbins S.J."/>
            <person name="De Goeij J.M."/>
            <person name="Aranda M."/>
            <person name="Bell S.C."/>
            <person name="Webster N.S."/>
        </authorList>
    </citation>
    <scope>NUCLEOTIDE SEQUENCE</scope>
    <source>
        <strain evidence="2">SB0664_bin_43</strain>
    </source>
</reference>
<organism evidence="2">
    <name type="scientific">Boseongicola sp. SB0664_bin_43</name>
    <dbReference type="NCBI Taxonomy" id="2604844"/>
    <lineage>
        <taxon>Bacteria</taxon>
        <taxon>Pseudomonadati</taxon>
        <taxon>Pseudomonadota</taxon>
        <taxon>Alphaproteobacteria</taxon>
        <taxon>Rhodobacterales</taxon>
        <taxon>Paracoccaceae</taxon>
        <taxon>Boseongicola</taxon>
    </lineage>
</organism>
<gene>
    <name evidence="2" type="ORF">F4Y60_01045</name>
</gene>
<protein>
    <submittedName>
        <fullName evidence="2">Uncharacterized protein</fullName>
    </submittedName>
</protein>
<evidence type="ECO:0000256" key="1">
    <source>
        <dbReference type="SAM" id="MobiDB-lite"/>
    </source>
</evidence>
<dbReference type="EMBL" id="VXRY01000044">
    <property type="protein sequence ID" value="MXY32683.1"/>
    <property type="molecule type" value="Genomic_DNA"/>
</dbReference>
<feature type="non-terminal residue" evidence="2">
    <location>
        <position position="1"/>
    </location>
</feature>
<feature type="region of interest" description="Disordered" evidence="1">
    <location>
        <begin position="486"/>
        <end position="513"/>
    </location>
</feature>
<name>A0A6B0XXZ7_9RHOB</name>
<comment type="caution">
    <text evidence="2">The sequence shown here is derived from an EMBL/GenBank/DDBJ whole genome shotgun (WGS) entry which is preliminary data.</text>
</comment>
<dbReference type="AlphaFoldDB" id="A0A6B0XXZ7"/>